<dbReference type="STRING" id="380244.SAMN05216298_3092"/>
<organism evidence="2 3">
    <name type="scientific">Glycomyces sambucus</name>
    <dbReference type="NCBI Taxonomy" id="380244"/>
    <lineage>
        <taxon>Bacteria</taxon>
        <taxon>Bacillati</taxon>
        <taxon>Actinomycetota</taxon>
        <taxon>Actinomycetes</taxon>
        <taxon>Glycomycetales</taxon>
        <taxon>Glycomycetaceae</taxon>
        <taxon>Glycomyces</taxon>
    </lineage>
</organism>
<dbReference type="Proteomes" id="UP000198662">
    <property type="component" value="Unassembled WGS sequence"/>
</dbReference>
<reference evidence="3" key="1">
    <citation type="submission" date="2016-10" db="EMBL/GenBank/DDBJ databases">
        <authorList>
            <person name="Varghese N."/>
            <person name="Submissions S."/>
        </authorList>
    </citation>
    <scope>NUCLEOTIDE SEQUENCE [LARGE SCALE GENOMIC DNA]</scope>
    <source>
        <strain evidence="3">CGMCC 4.3147</strain>
    </source>
</reference>
<dbReference type="EMBL" id="FNGF01000004">
    <property type="protein sequence ID" value="SDL21465.1"/>
    <property type="molecule type" value="Genomic_DNA"/>
</dbReference>
<keyword evidence="1" id="KW-1133">Transmembrane helix</keyword>
<keyword evidence="1" id="KW-0472">Membrane</keyword>
<sequence length="173" mass="17753">MSSRGARSGASLRGVALAVAAQVWPLLALASLILAAALGWAAVSGDTTQLPVAAWIFLAATAGLTASFALHECVHALLLHRIPTVASVTVERTPARISVVPRGRMTGWQTAAVAAAGPLACVLAGAALAVHEATRPLSWWYLGHVLFLLPLFGDGTALVKGLLAGPRLLDVGR</sequence>
<feature type="transmembrane region" description="Helical" evidence="1">
    <location>
        <begin position="137"/>
        <end position="159"/>
    </location>
</feature>
<keyword evidence="1" id="KW-0812">Transmembrane</keyword>
<feature type="transmembrane region" description="Helical" evidence="1">
    <location>
        <begin position="12"/>
        <end position="40"/>
    </location>
</feature>
<evidence type="ECO:0008006" key="4">
    <source>
        <dbReference type="Google" id="ProtNLM"/>
    </source>
</evidence>
<evidence type="ECO:0000313" key="2">
    <source>
        <dbReference type="EMBL" id="SDL21465.1"/>
    </source>
</evidence>
<feature type="transmembrane region" description="Helical" evidence="1">
    <location>
        <begin position="52"/>
        <end position="71"/>
    </location>
</feature>
<evidence type="ECO:0000313" key="3">
    <source>
        <dbReference type="Proteomes" id="UP000198662"/>
    </source>
</evidence>
<feature type="transmembrane region" description="Helical" evidence="1">
    <location>
        <begin position="111"/>
        <end position="131"/>
    </location>
</feature>
<proteinExistence type="predicted"/>
<name>A0A1G9I8T3_9ACTN</name>
<protein>
    <recommendedName>
        <fullName evidence="4">Zincin peptidase</fullName>
    </recommendedName>
</protein>
<keyword evidence="3" id="KW-1185">Reference proteome</keyword>
<dbReference type="AlphaFoldDB" id="A0A1G9I8T3"/>
<accession>A0A1G9I8T3</accession>
<evidence type="ECO:0000256" key="1">
    <source>
        <dbReference type="SAM" id="Phobius"/>
    </source>
</evidence>
<gene>
    <name evidence="2" type="ORF">SAMN05216298_3092</name>
</gene>